<dbReference type="PANTHER" id="PTHR15294:SF3">
    <property type="entry name" value="SUMO-SPECIFIC ISOPEPTIDASE USPL1"/>
    <property type="match status" value="1"/>
</dbReference>
<feature type="region of interest" description="Disordered" evidence="1">
    <location>
        <begin position="411"/>
        <end position="448"/>
    </location>
</feature>
<sequence length="1046" mass="116623">MTCDSANHQTPGIRRKRKCFETSPITSPIRSCSKQARTTNLKDTEQTSDTDLVINYSGNNLYRTLIDASQDDQQTSDGTVETLEQKVGLEAAIAVSGSQESHIEVSNSRTQLLPNSELCPIKSEILFEDDKSALLVTPLCLQWRNVYALCWLNCILSALVHLEVLKIVVTRACTEEESVLQRLLTKYSKATALLENCQSSELKNVLPKAEMHLNEIRNTIFAQLQPQLKCELGKEESPVFALPLLLEKDPEVKKLFLHTFSWKFECLLCGYKQQDSCRKMLTTFTNIIPEWHPLNAVHIGPCNKCQDKSQRREMILEKIPSVFMLHFVEGLPHNNLKHYSFQFEGDFYEITVVVQYQNNQKHFVTWVLNPDETWLECDDLKGPYCNRCERFEVPPSEIHIVIWERKTSQVPNKRHPHKLSPQFQSKETEELSPHDEQSDSSSLHCDDHNAVDKIPTIHGNDGSVTAPATTEQNLARTEKKLLHGLEHLADDDIITLTLVEVQVDSEGNPLENEQMVKNNLVLETGTKQQLESSCLPKAPCTGDVTGGNQTPNTCTSSENASACLPIGELNPANIIPAVHTNHGSSSPEPSHFQWAEAEANPVNTENDIRLNSAVLKNKEPSLMENITQILSNMTNSHKIVEDSEVAAVSSLENSSKALCKNNKKSFVGSWVKKLLSKNATFMPSSASPHYNKKSSKHPSSLKVTDLNLPIKGASNFGGFQSKGTSKTVDLHLPNKEASNFSGFQDKDASKTVETPKSTLPHDRKFPSLAVNSPPSGTCLPVANFVSNEGTTLNKLGSSLSILNKMIQPSFNSRHDHSRNENHTSVETVKESDADKACRLRLKLLKKLNAKKKKLASLDKLVKAQMNSGNPPYTDGKDHSQFGSQNESEPLQNFLRELQYHIDVADNESVYSTSSNMSLCSSQSNTDVLAELLSPSTVASLEVSKDEEECRYLEMVDNNIATQISSEKINSMCVSVSSEDQNYYCPVKDSKYEDHITSLMSKSCSKKLSFGPIKEDIFEDLLTTSMLNSITGDIDLPHFDESLLEPC</sequence>
<protein>
    <submittedName>
        <fullName evidence="4">SUMO-specific isopeptidase USPL1 isoform X2</fullName>
    </submittedName>
</protein>
<dbReference type="InterPro" id="IPR029388">
    <property type="entry name" value="DUF4650"/>
</dbReference>
<reference evidence="4" key="1">
    <citation type="submission" date="2025-08" db="UniProtKB">
        <authorList>
            <consortium name="RefSeq"/>
        </authorList>
    </citation>
    <scope>IDENTIFICATION</scope>
</reference>
<dbReference type="RefSeq" id="XP_025069416.1">
    <property type="nucleotide sequence ID" value="XM_025213631.1"/>
</dbReference>
<feature type="compositionally biased region" description="Basic and acidic residues" evidence="1">
    <location>
        <begin position="426"/>
        <end position="437"/>
    </location>
</feature>
<proteinExistence type="predicted"/>
<dbReference type="PROSITE" id="PS50235">
    <property type="entry name" value="USP_3"/>
    <property type="match status" value="1"/>
</dbReference>
<feature type="domain" description="USP" evidence="2">
    <location>
        <begin position="141"/>
        <end position="406"/>
    </location>
</feature>
<dbReference type="SUPFAM" id="SSF54001">
    <property type="entry name" value="Cysteine proteinases"/>
    <property type="match status" value="1"/>
</dbReference>
<dbReference type="InterPro" id="IPR038765">
    <property type="entry name" value="Papain-like_cys_pep_sf"/>
</dbReference>
<evidence type="ECO:0000313" key="4">
    <source>
        <dbReference type="RefSeq" id="XP_025069416.1"/>
    </source>
</evidence>
<feature type="region of interest" description="Disordered" evidence="1">
    <location>
        <begin position="810"/>
        <end position="831"/>
    </location>
</feature>
<dbReference type="Pfam" id="PF15499">
    <property type="entry name" value="Peptidase_C98"/>
    <property type="match status" value="1"/>
</dbReference>
<dbReference type="InterPro" id="IPR028889">
    <property type="entry name" value="USP"/>
</dbReference>
<feature type="region of interest" description="Disordered" evidence="1">
    <location>
        <begin position="864"/>
        <end position="886"/>
    </location>
</feature>
<dbReference type="GeneID" id="102371587"/>
<dbReference type="CTD" id="10208"/>
<name>A0A3Q0HBJ6_ALLSI</name>
<dbReference type="GO" id="GO:0016926">
    <property type="term" value="P:protein desumoylation"/>
    <property type="evidence" value="ECO:0007669"/>
    <property type="project" value="TreeGrafter"/>
</dbReference>
<dbReference type="GO" id="GO:0015030">
    <property type="term" value="C:Cajal body"/>
    <property type="evidence" value="ECO:0007669"/>
    <property type="project" value="TreeGrafter"/>
</dbReference>
<evidence type="ECO:0000259" key="2">
    <source>
        <dbReference type="PROSITE" id="PS50235"/>
    </source>
</evidence>
<dbReference type="PANTHER" id="PTHR15294">
    <property type="entry name" value="RETINOVIN-RELATED"/>
    <property type="match status" value="1"/>
</dbReference>
<dbReference type="InterPro" id="IPR028890">
    <property type="entry name" value="Peptidase_C98"/>
</dbReference>
<keyword evidence="3" id="KW-1185">Reference proteome</keyword>
<feature type="compositionally biased region" description="Basic and acidic residues" evidence="1">
    <location>
        <begin position="812"/>
        <end position="831"/>
    </location>
</feature>
<dbReference type="InterPro" id="IPR033505">
    <property type="entry name" value="USPL1"/>
</dbReference>
<evidence type="ECO:0000313" key="3">
    <source>
        <dbReference type="Proteomes" id="UP000189705"/>
    </source>
</evidence>
<dbReference type="GO" id="GO:0032183">
    <property type="term" value="F:SUMO binding"/>
    <property type="evidence" value="ECO:0007669"/>
    <property type="project" value="InterPro"/>
</dbReference>
<organism evidence="3 4">
    <name type="scientific">Alligator sinensis</name>
    <name type="common">Chinese alligator</name>
    <dbReference type="NCBI Taxonomy" id="38654"/>
    <lineage>
        <taxon>Eukaryota</taxon>
        <taxon>Metazoa</taxon>
        <taxon>Chordata</taxon>
        <taxon>Craniata</taxon>
        <taxon>Vertebrata</taxon>
        <taxon>Euteleostomi</taxon>
        <taxon>Archelosauria</taxon>
        <taxon>Archosauria</taxon>
        <taxon>Crocodylia</taxon>
        <taxon>Alligatoridae</taxon>
        <taxon>Alligatorinae</taxon>
        <taxon>Alligator</taxon>
    </lineage>
</organism>
<accession>A0A3Q0HBJ6</accession>
<dbReference type="Pfam" id="PF15509">
    <property type="entry name" value="DUF4650"/>
    <property type="match status" value="1"/>
</dbReference>
<evidence type="ECO:0000256" key="1">
    <source>
        <dbReference type="SAM" id="MobiDB-lite"/>
    </source>
</evidence>
<dbReference type="Proteomes" id="UP000189705">
    <property type="component" value="Unplaced"/>
</dbReference>
<gene>
    <name evidence="4" type="primary">USPL1</name>
</gene>
<dbReference type="AlphaFoldDB" id="A0A3Q0HBJ6"/>
<feature type="region of interest" description="Disordered" evidence="1">
    <location>
        <begin position="739"/>
        <end position="771"/>
    </location>
</feature>
<dbReference type="GO" id="GO:0030576">
    <property type="term" value="P:Cajal body organization"/>
    <property type="evidence" value="ECO:0007669"/>
    <property type="project" value="InterPro"/>
</dbReference>